<comment type="caution">
    <text evidence="1">The sequence shown here is derived from an EMBL/GenBank/DDBJ whole genome shotgun (WGS) entry which is preliminary data.</text>
</comment>
<sequence length="106" mass="11995">MGNHQHGLGYRNCPGGKANFNSCLIIVDRFRKSMSFLSCHKEDTTMDTALLFWNNLISTCVVARIIISYRDPKLTSEFWINLYDILGTKTAFSTDYHPQTDGLAEG</sequence>
<proteinExistence type="predicted"/>
<dbReference type="EMBL" id="AVOT02001074">
    <property type="protein sequence ID" value="MBW0465561.1"/>
    <property type="molecule type" value="Genomic_DNA"/>
</dbReference>
<dbReference type="Gene3D" id="3.30.420.10">
    <property type="entry name" value="Ribonuclease H-like superfamily/Ribonuclease H"/>
    <property type="match status" value="1"/>
</dbReference>
<dbReference type="Proteomes" id="UP000765509">
    <property type="component" value="Unassembled WGS sequence"/>
</dbReference>
<protein>
    <recommendedName>
        <fullName evidence="3">Integrase catalytic domain-containing protein</fullName>
    </recommendedName>
</protein>
<dbReference type="OrthoDB" id="2273864at2759"/>
<dbReference type="PANTHER" id="PTHR35046:SF9">
    <property type="entry name" value="RNA-DIRECTED DNA POLYMERASE"/>
    <property type="match status" value="1"/>
</dbReference>
<gene>
    <name evidence="1" type="ORF">O181_005276</name>
</gene>
<dbReference type="InterPro" id="IPR012337">
    <property type="entry name" value="RNaseH-like_sf"/>
</dbReference>
<organism evidence="1 2">
    <name type="scientific">Austropuccinia psidii MF-1</name>
    <dbReference type="NCBI Taxonomy" id="1389203"/>
    <lineage>
        <taxon>Eukaryota</taxon>
        <taxon>Fungi</taxon>
        <taxon>Dikarya</taxon>
        <taxon>Basidiomycota</taxon>
        <taxon>Pucciniomycotina</taxon>
        <taxon>Pucciniomycetes</taxon>
        <taxon>Pucciniales</taxon>
        <taxon>Sphaerophragmiaceae</taxon>
        <taxon>Austropuccinia</taxon>
    </lineage>
</organism>
<evidence type="ECO:0000313" key="1">
    <source>
        <dbReference type="EMBL" id="MBW0465561.1"/>
    </source>
</evidence>
<evidence type="ECO:0008006" key="3">
    <source>
        <dbReference type="Google" id="ProtNLM"/>
    </source>
</evidence>
<evidence type="ECO:0000313" key="2">
    <source>
        <dbReference type="Proteomes" id="UP000765509"/>
    </source>
</evidence>
<dbReference type="PANTHER" id="PTHR35046">
    <property type="entry name" value="ZINC KNUCKLE (CCHC-TYPE) FAMILY PROTEIN"/>
    <property type="match status" value="1"/>
</dbReference>
<name>A0A9Q3BIJ4_9BASI</name>
<dbReference type="SUPFAM" id="SSF53098">
    <property type="entry name" value="Ribonuclease H-like"/>
    <property type="match status" value="1"/>
</dbReference>
<dbReference type="AlphaFoldDB" id="A0A9Q3BIJ4"/>
<accession>A0A9Q3BIJ4</accession>
<keyword evidence="2" id="KW-1185">Reference proteome</keyword>
<reference evidence="1" key="1">
    <citation type="submission" date="2021-03" db="EMBL/GenBank/DDBJ databases">
        <title>Draft genome sequence of rust myrtle Austropuccinia psidii MF-1, a brazilian biotype.</title>
        <authorList>
            <person name="Quecine M.C."/>
            <person name="Pachon D.M.R."/>
            <person name="Bonatelli M.L."/>
            <person name="Correr F.H."/>
            <person name="Franceschini L.M."/>
            <person name="Leite T.F."/>
            <person name="Margarido G.R.A."/>
            <person name="Almeida C.A."/>
            <person name="Ferrarezi J.A."/>
            <person name="Labate C.A."/>
        </authorList>
    </citation>
    <scope>NUCLEOTIDE SEQUENCE</scope>
    <source>
        <strain evidence="1">MF-1</strain>
    </source>
</reference>
<dbReference type="GO" id="GO:0003676">
    <property type="term" value="F:nucleic acid binding"/>
    <property type="evidence" value="ECO:0007669"/>
    <property type="project" value="InterPro"/>
</dbReference>
<dbReference type="InterPro" id="IPR036397">
    <property type="entry name" value="RNaseH_sf"/>
</dbReference>